<feature type="domain" description="Sulfotransferase" evidence="2">
    <location>
        <begin position="400"/>
        <end position="637"/>
    </location>
</feature>
<dbReference type="InterPro" id="IPR050834">
    <property type="entry name" value="Glycosyltransf_2"/>
</dbReference>
<keyword evidence="3" id="KW-0808">Transferase</keyword>
<dbReference type="PANTHER" id="PTHR43685:SF2">
    <property type="entry name" value="GLYCOSYLTRANSFERASE 2-LIKE DOMAIN-CONTAINING PROTEIN"/>
    <property type="match status" value="1"/>
</dbReference>
<dbReference type="SUPFAM" id="SSF52540">
    <property type="entry name" value="P-loop containing nucleoside triphosphate hydrolases"/>
    <property type="match status" value="1"/>
</dbReference>
<keyword evidence="4" id="KW-1185">Reference proteome</keyword>
<evidence type="ECO:0000313" key="3">
    <source>
        <dbReference type="EMBL" id="MFC4077957.1"/>
    </source>
</evidence>
<dbReference type="EMBL" id="JBHSAP010000018">
    <property type="protein sequence ID" value="MFC4077957.1"/>
    <property type="molecule type" value="Genomic_DNA"/>
</dbReference>
<dbReference type="Pfam" id="PF00535">
    <property type="entry name" value="Glycos_transf_2"/>
    <property type="match status" value="1"/>
</dbReference>
<name>A0ABV8JG45_9BACL</name>
<dbReference type="EC" id="2.4.-.-" evidence="3"/>
<organism evidence="3 4">
    <name type="scientific">Salinithrix halophila</name>
    <dbReference type="NCBI Taxonomy" id="1485204"/>
    <lineage>
        <taxon>Bacteria</taxon>
        <taxon>Bacillati</taxon>
        <taxon>Bacillota</taxon>
        <taxon>Bacilli</taxon>
        <taxon>Bacillales</taxon>
        <taxon>Thermoactinomycetaceae</taxon>
        <taxon>Salinithrix</taxon>
    </lineage>
</organism>
<evidence type="ECO:0000259" key="2">
    <source>
        <dbReference type="Pfam" id="PF00685"/>
    </source>
</evidence>
<comment type="caution">
    <text evidence="3">The sequence shown here is derived from an EMBL/GenBank/DDBJ whole genome shotgun (WGS) entry which is preliminary data.</text>
</comment>
<dbReference type="InterPro" id="IPR000863">
    <property type="entry name" value="Sulfotransferase_dom"/>
</dbReference>
<dbReference type="Pfam" id="PF00685">
    <property type="entry name" value="Sulfotransfer_1"/>
    <property type="match status" value="1"/>
</dbReference>
<dbReference type="Gene3D" id="3.90.550.10">
    <property type="entry name" value="Spore Coat Polysaccharide Biosynthesis Protein SpsA, Chain A"/>
    <property type="match status" value="1"/>
</dbReference>
<dbReference type="InterPro" id="IPR001173">
    <property type="entry name" value="Glyco_trans_2-like"/>
</dbReference>
<protein>
    <submittedName>
        <fullName evidence="3">Glycosyltransferase</fullName>
        <ecNumber evidence="3">2.4.-.-</ecNumber>
    </submittedName>
</protein>
<dbReference type="InterPro" id="IPR029044">
    <property type="entry name" value="Nucleotide-diphossugar_trans"/>
</dbReference>
<feature type="domain" description="Glycosyltransferase 2-like" evidence="1">
    <location>
        <begin position="1"/>
        <end position="160"/>
    </location>
</feature>
<evidence type="ECO:0000259" key="1">
    <source>
        <dbReference type="Pfam" id="PF00535"/>
    </source>
</evidence>
<reference evidence="4" key="1">
    <citation type="journal article" date="2019" name="Int. J. Syst. Evol. Microbiol.">
        <title>The Global Catalogue of Microorganisms (GCM) 10K type strain sequencing project: providing services to taxonomists for standard genome sequencing and annotation.</title>
        <authorList>
            <consortium name="The Broad Institute Genomics Platform"/>
            <consortium name="The Broad Institute Genome Sequencing Center for Infectious Disease"/>
            <person name="Wu L."/>
            <person name="Ma J."/>
        </authorList>
    </citation>
    <scope>NUCLEOTIDE SEQUENCE [LARGE SCALE GENOMIC DNA]</scope>
    <source>
        <strain evidence="4">IBRC-M 10813</strain>
    </source>
</reference>
<dbReference type="Proteomes" id="UP001595843">
    <property type="component" value="Unassembled WGS sequence"/>
</dbReference>
<dbReference type="SUPFAM" id="SSF53448">
    <property type="entry name" value="Nucleotide-diphospho-sugar transferases"/>
    <property type="match status" value="2"/>
</dbReference>
<gene>
    <name evidence="3" type="ORF">ACFOUO_14235</name>
</gene>
<dbReference type="PANTHER" id="PTHR43685">
    <property type="entry name" value="GLYCOSYLTRANSFERASE"/>
    <property type="match status" value="1"/>
</dbReference>
<keyword evidence="3" id="KW-0328">Glycosyltransferase</keyword>
<dbReference type="InterPro" id="IPR027417">
    <property type="entry name" value="P-loop_NTPase"/>
</dbReference>
<proteinExistence type="predicted"/>
<dbReference type="CDD" id="cd00761">
    <property type="entry name" value="Glyco_tranf_GTA_type"/>
    <property type="match status" value="2"/>
</dbReference>
<accession>A0ABV8JG45</accession>
<evidence type="ECO:0000313" key="4">
    <source>
        <dbReference type="Proteomes" id="UP001595843"/>
    </source>
</evidence>
<dbReference type="GO" id="GO:0016757">
    <property type="term" value="F:glycosyltransferase activity"/>
    <property type="evidence" value="ECO:0007669"/>
    <property type="project" value="UniProtKB-KW"/>
</dbReference>
<sequence length="646" mass="74376">MPVYNQKPAYLRPALRSVLRQTYRNFAFVIVIDGADAQTVQTVKEETKDDPRVTLLYHQKNQGVAKALNTGFKTMMALPHIQYLTWVSSDNVYYPDFLKTLRNTLHRGPEELGLVYSSFRHIDGEGKVIRDINLVDFRRWQRKDKKHLLNVCFVGVSFMYKKSVALAAGEYRMEPVEDYDYWLRLTEHCDIEYIPIELMDYRANSPGSVSETLRGSKAQHRRWRYGFQLAKHQARQRRGIPFETTVIFPVRDGSEKTVNQLETLLEQFYSNYKLLIMDLSPSSQATSVLQHLSDPRIAFVNMPSANEKEALLQGVRVANTPFSMVYGTTSFMPMFFLENMASELQKSSDNVLATFMRSDGSVGHQVHLTANEPFKNKLYRTTELFHAIKQTPGKLLKPLPKVFINSVPKSGTHLMLQIILGIPGMMQHHTPWHYPSNLEGLNKILPGQVGMGHFPYKPSYSQVLKELGFKVIFISRDPRDVAVSLAHFTMKKSPIFGPKQHHPLYPYLIQQKTHEERLMTIIKGTPPSSPHRWPNIFQYTYQQYNWLNAPDVCHIKFEDLIQPSSQKLTVMKIIRFLSSDLEGLRLSAEELAQKMIGNIQSETSETFRKGKIGGWRAEFTAQHKAVFKQIAGELLVQLGYEKNLNW</sequence>
<dbReference type="Gene3D" id="3.40.50.300">
    <property type="entry name" value="P-loop containing nucleotide triphosphate hydrolases"/>
    <property type="match status" value="1"/>
</dbReference>